<dbReference type="PROSITE" id="PS00107">
    <property type="entry name" value="PROTEIN_KINASE_ATP"/>
    <property type="match status" value="1"/>
</dbReference>
<evidence type="ECO:0000313" key="12">
    <source>
        <dbReference type="EMBL" id="KST67749.1"/>
    </source>
</evidence>
<organism evidence="12 13">
    <name type="scientific">Mastigocoleus testarum BC008</name>
    <dbReference type="NCBI Taxonomy" id="371196"/>
    <lineage>
        <taxon>Bacteria</taxon>
        <taxon>Bacillati</taxon>
        <taxon>Cyanobacteriota</taxon>
        <taxon>Cyanophyceae</taxon>
        <taxon>Nostocales</taxon>
        <taxon>Hapalosiphonaceae</taxon>
        <taxon>Mastigocoleus</taxon>
    </lineage>
</organism>
<dbReference type="PANTHER" id="PTHR24363:SF0">
    <property type="entry name" value="SERINE_THREONINE KINASE LIKE DOMAIN CONTAINING 1"/>
    <property type="match status" value="1"/>
</dbReference>
<dbReference type="RefSeq" id="WP_027841810.1">
    <property type="nucleotide sequence ID" value="NZ_LMTZ01000085.1"/>
</dbReference>
<dbReference type="GO" id="GO:0004674">
    <property type="term" value="F:protein serine/threonine kinase activity"/>
    <property type="evidence" value="ECO:0007669"/>
    <property type="project" value="UniProtKB-KW"/>
</dbReference>
<evidence type="ECO:0000256" key="2">
    <source>
        <dbReference type="ARBA" id="ARBA00022527"/>
    </source>
</evidence>
<feature type="region of interest" description="Disordered" evidence="10">
    <location>
        <begin position="371"/>
        <end position="531"/>
    </location>
</feature>
<dbReference type="CDD" id="cd14014">
    <property type="entry name" value="STKc_PknB_like"/>
    <property type="match status" value="1"/>
</dbReference>
<feature type="compositionally biased region" description="Polar residues" evidence="10">
    <location>
        <begin position="396"/>
        <end position="408"/>
    </location>
</feature>
<feature type="compositionally biased region" description="Polar residues" evidence="10">
    <location>
        <begin position="458"/>
        <end position="494"/>
    </location>
</feature>
<dbReference type="EC" id="2.7.11.1" evidence="1"/>
<dbReference type="SUPFAM" id="SSF56112">
    <property type="entry name" value="Protein kinase-like (PK-like)"/>
    <property type="match status" value="1"/>
</dbReference>
<keyword evidence="13" id="KW-1185">Reference proteome</keyword>
<dbReference type="PANTHER" id="PTHR24363">
    <property type="entry name" value="SERINE/THREONINE PROTEIN KINASE"/>
    <property type="match status" value="1"/>
</dbReference>
<dbReference type="InterPro" id="IPR000719">
    <property type="entry name" value="Prot_kinase_dom"/>
</dbReference>
<comment type="caution">
    <text evidence="12">The sequence shown here is derived from an EMBL/GenBank/DDBJ whole genome shotgun (WGS) entry which is preliminary data.</text>
</comment>
<feature type="region of interest" description="Disordered" evidence="10">
    <location>
        <begin position="296"/>
        <end position="325"/>
    </location>
</feature>
<gene>
    <name evidence="12" type="ORF">BC008_44180</name>
</gene>
<evidence type="ECO:0000256" key="1">
    <source>
        <dbReference type="ARBA" id="ARBA00012513"/>
    </source>
</evidence>
<feature type="compositionally biased region" description="Polar residues" evidence="10">
    <location>
        <begin position="501"/>
        <end position="526"/>
    </location>
</feature>
<comment type="catalytic activity">
    <reaction evidence="8">
        <text>L-seryl-[protein] + ATP = O-phospho-L-seryl-[protein] + ADP + H(+)</text>
        <dbReference type="Rhea" id="RHEA:17989"/>
        <dbReference type="Rhea" id="RHEA-COMP:9863"/>
        <dbReference type="Rhea" id="RHEA-COMP:11604"/>
        <dbReference type="ChEBI" id="CHEBI:15378"/>
        <dbReference type="ChEBI" id="CHEBI:29999"/>
        <dbReference type="ChEBI" id="CHEBI:30616"/>
        <dbReference type="ChEBI" id="CHEBI:83421"/>
        <dbReference type="ChEBI" id="CHEBI:456216"/>
        <dbReference type="EC" id="2.7.11.1"/>
    </reaction>
</comment>
<reference evidence="12 13" key="1">
    <citation type="journal article" date="2015" name="Genome Announc.">
        <title>Draft Genome of the Euendolithic (true boring) Cyanobacterium Mastigocoleus testarum strain BC008.</title>
        <authorList>
            <person name="Guida B.S."/>
            <person name="Garcia-Pichel F."/>
        </authorList>
    </citation>
    <scope>NUCLEOTIDE SEQUENCE [LARGE SCALE GENOMIC DNA]</scope>
    <source>
        <strain evidence="12 13">BC008</strain>
    </source>
</reference>
<dbReference type="Proteomes" id="UP000053372">
    <property type="component" value="Unassembled WGS sequence"/>
</dbReference>
<dbReference type="Gene3D" id="1.10.510.10">
    <property type="entry name" value="Transferase(Phosphotransferase) domain 1"/>
    <property type="match status" value="1"/>
</dbReference>
<name>A0A0V7ZSW3_9CYAN</name>
<comment type="catalytic activity">
    <reaction evidence="7">
        <text>L-threonyl-[protein] + ATP = O-phospho-L-threonyl-[protein] + ADP + H(+)</text>
        <dbReference type="Rhea" id="RHEA:46608"/>
        <dbReference type="Rhea" id="RHEA-COMP:11060"/>
        <dbReference type="Rhea" id="RHEA-COMP:11605"/>
        <dbReference type="ChEBI" id="CHEBI:15378"/>
        <dbReference type="ChEBI" id="CHEBI:30013"/>
        <dbReference type="ChEBI" id="CHEBI:30616"/>
        <dbReference type="ChEBI" id="CHEBI:61977"/>
        <dbReference type="ChEBI" id="CHEBI:456216"/>
        <dbReference type="EC" id="2.7.11.1"/>
    </reaction>
</comment>
<keyword evidence="6 9" id="KW-0067">ATP-binding</keyword>
<feature type="compositionally biased region" description="Low complexity" evidence="10">
    <location>
        <begin position="310"/>
        <end position="321"/>
    </location>
</feature>
<evidence type="ECO:0000259" key="11">
    <source>
        <dbReference type="PROSITE" id="PS50011"/>
    </source>
</evidence>
<accession>A0A0V7ZSW3</accession>
<dbReference type="InterPro" id="IPR011009">
    <property type="entry name" value="Kinase-like_dom_sf"/>
</dbReference>
<sequence>MNTKLLNNRYQVIEVLGAGGFGETFLAEDTYMPSRRRCVIKKLKTITGDPRTYEKIKQRFEREAATLEFLGEGSDQVPKLYAYFSEQGLFYLVQEWIQGQTLTEIIEAKGALSETEVKSILLNLLSVLDYVHSKHIIHRDIKPDNVILSANTGKPVLIDFGAVKETIRTIANSPGRFTESLIIGTPGYMPSEQAIGRPIYATDIYSLGLTAIFLLTGKCPQELQTDRQTGEIRWQEYAPGVSPQLAQILNQAIQLQAGDRFTTASKMLDALKTENTGIPSTIKVKPKQPVTQKTIALAPNAGKSNQPVQKSKSLSNSKNNSVAPTSSILTSQVWQKPPVIIGSLILGSLLGAIAISSFAISSFERQEKSEESFAKSNVESARETPSSINPGDKNPTENSLTSPSPNTEPENKLNPVTSPSPPVDTNTAPVDTNVESAAKTQQEPENTEESESEKATQENETNQQVNSESTNTVQNSENNRSTVPTSSTPDNTPIGQDGEKTQSSPENSASPQEKSPEVSSEETNSPQEQKAKIEEQQIAANRNNNIRVPAFPVGTTKDAIQGTLGRPNKNSRGVYRNTRAYLYNQPNEVDLGYIVDKTSGALRQTEVSFPQSAGKDAMQVTLQGMLGGNISNDIKKELERVYQRQKRKHCFRGNGLKGVIERNQKGRIYIAVWDSKLHSGC</sequence>
<evidence type="ECO:0000256" key="5">
    <source>
        <dbReference type="ARBA" id="ARBA00022777"/>
    </source>
</evidence>
<dbReference type="GO" id="GO:0005524">
    <property type="term" value="F:ATP binding"/>
    <property type="evidence" value="ECO:0007669"/>
    <property type="project" value="UniProtKB-UniRule"/>
</dbReference>
<feature type="compositionally biased region" description="Polar residues" evidence="10">
    <location>
        <begin position="423"/>
        <end position="439"/>
    </location>
</feature>
<evidence type="ECO:0000256" key="7">
    <source>
        <dbReference type="ARBA" id="ARBA00047899"/>
    </source>
</evidence>
<evidence type="ECO:0000256" key="9">
    <source>
        <dbReference type="PROSITE-ProRule" id="PRU10141"/>
    </source>
</evidence>
<keyword evidence="2" id="KW-0723">Serine/threonine-protein kinase</keyword>
<keyword evidence="4 9" id="KW-0547">Nucleotide-binding</keyword>
<dbReference type="OrthoDB" id="428678at2"/>
<dbReference type="InterPro" id="IPR017441">
    <property type="entry name" value="Protein_kinase_ATP_BS"/>
</dbReference>
<dbReference type="AlphaFoldDB" id="A0A0V7ZSW3"/>
<keyword evidence="3" id="KW-0808">Transferase</keyword>
<evidence type="ECO:0000256" key="6">
    <source>
        <dbReference type="ARBA" id="ARBA00022840"/>
    </source>
</evidence>
<feature type="compositionally biased region" description="Polar residues" evidence="10">
    <location>
        <begin position="374"/>
        <end position="389"/>
    </location>
</feature>
<dbReference type="SMART" id="SM00220">
    <property type="entry name" value="S_TKc"/>
    <property type="match status" value="1"/>
</dbReference>
<protein>
    <recommendedName>
        <fullName evidence="1">non-specific serine/threonine protein kinase</fullName>
        <ecNumber evidence="1">2.7.11.1</ecNumber>
    </recommendedName>
</protein>
<dbReference type="PROSITE" id="PS50011">
    <property type="entry name" value="PROTEIN_KINASE_DOM"/>
    <property type="match status" value="1"/>
</dbReference>
<evidence type="ECO:0000256" key="10">
    <source>
        <dbReference type="SAM" id="MobiDB-lite"/>
    </source>
</evidence>
<evidence type="ECO:0000256" key="4">
    <source>
        <dbReference type="ARBA" id="ARBA00022741"/>
    </source>
</evidence>
<evidence type="ECO:0000313" key="13">
    <source>
        <dbReference type="Proteomes" id="UP000053372"/>
    </source>
</evidence>
<dbReference type="PROSITE" id="PS00108">
    <property type="entry name" value="PROTEIN_KINASE_ST"/>
    <property type="match status" value="1"/>
</dbReference>
<feature type="binding site" evidence="9">
    <location>
        <position position="42"/>
    </location>
    <ligand>
        <name>ATP</name>
        <dbReference type="ChEBI" id="CHEBI:30616"/>
    </ligand>
</feature>
<evidence type="ECO:0000256" key="3">
    <source>
        <dbReference type="ARBA" id="ARBA00022679"/>
    </source>
</evidence>
<dbReference type="Pfam" id="PF00069">
    <property type="entry name" value="Pkinase"/>
    <property type="match status" value="1"/>
</dbReference>
<dbReference type="InterPro" id="IPR008271">
    <property type="entry name" value="Ser/Thr_kinase_AS"/>
</dbReference>
<proteinExistence type="predicted"/>
<keyword evidence="5" id="KW-0418">Kinase</keyword>
<dbReference type="EMBL" id="LMTZ01000085">
    <property type="protein sequence ID" value="KST67749.1"/>
    <property type="molecule type" value="Genomic_DNA"/>
</dbReference>
<evidence type="ECO:0000256" key="8">
    <source>
        <dbReference type="ARBA" id="ARBA00048679"/>
    </source>
</evidence>
<feature type="domain" description="Protein kinase" evidence="11">
    <location>
        <begin position="10"/>
        <end position="272"/>
    </location>
</feature>